<keyword evidence="15 19" id="KW-0456">Lyase</keyword>
<feature type="binding site" evidence="19">
    <location>
        <position position="163"/>
    </location>
    <ligand>
        <name>D-ribulose 5-phosphate</name>
        <dbReference type="ChEBI" id="CHEBI:58121"/>
    </ligand>
</feature>
<proteinExistence type="inferred from homology"/>
<dbReference type="HAMAP" id="MF_00179">
    <property type="entry name" value="RibA"/>
    <property type="match status" value="1"/>
</dbReference>
<evidence type="ECO:0000259" key="20">
    <source>
        <dbReference type="Pfam" id="PF00925"/>
    </source>
</evidence>
<dbReference type="HAMAP" id="MF_01283">
    <property type="entry name" value="RibBA"/>
    <property type="match status" value="1"/>
</dbReference>
<accession>A0A9W6DG82</accession>
<dbReference type="Proteomes" id="UP001144256">
    <property type="component" value="Unassembled WGS sequence"/>
</dbReference>
<evidence type="ECO:0000256" key="5">
    <source>
        <dbReference type="ARBA" id="ARBA00004904"/>
    </source>
</evidence>
<feature type="binding site" evidence="19">
    <location>
        <position position="142"/>
    </location>
    <ligand>
        <name>Mg(2+)</name>
        <dbReference type="ChEBI" id="CHEBI:18420"/>
        <label>2</label>
    </ligand>
</feature>
<feature type="binding site" evidence="19">
    <location>
        <begin position="294"/>
        <end position="296"/>
    </location>
    <ligand>
        <name>GTP</name>
        <dbReference type="ChEBI" id="CHEBI:37565"/>
    </ligand>
</feature>
<evidence type="ECO:0000256" key="18">
    <source>
        <dbReference type="ARBA" id="ARBA00049295"/>
    </source>
</evidence>
<dbReference type="InterPro" id="IPR017945">
    <property type="entry name" value="DHBP_synth_RibB-like_a/b_dom"/>
</dbReference>
<dbReference type="GO" id="GO:0000287">
    <property type="term" value="F:magnesium ion binding"/>
    <property type="evidence" value="ECO:0007669"/>
    <property type="project" value="UniProtKB-UniRule"/>
</dbReference>
<keyword evidence="9 19" id="KW-0547">Nucleotide-binding</keyword>
<dbReference type="CDD" id="cd00641">
    <property type="entry name" value="GTP_cyclohydro2"/>
    <property type="match status" value="1"/>
</dbReference>
<dbReference type="HAMAP" id="MF_00180">
    <property type="entry name" value="RibB"/>
    <property type="match status" value="1"/>
</dbReference>
<feature type="binding site" evidence="19">
    <location>
        <position position="28"/>
    </location>
    <ligand>
        <name>Mg(2+)</name>
        <dbReference type="ChEBI" id="CHEBI:18420"/>
        <label>1</label>
    </ligand>
</feature>
<evidence type="ECO:0000256" key="8">
    <source>
        <dbReference type="ARBA" id="ARBA00022723"/>
    </source>
</evidence>
<evidence type="ECO:0000256" key="1">
    <source>
        <dbReference type="ARBA" id="ARBA00000141"/>
    </source>
</evidence>
<feature type="binding site" evidence="19">
    <location>
        <position position="267"/>
    </location>
    <ligand>
        <name>Zn(2+)</name>
        <dbReference type="ChEBI" id="CHEBI:29105"/>
        <note>catalytic</note>
    </ligand>
</feature>
<evidence type="ECO:0000256" key="3">
    <source>
        <dbReference type="ARBA" id="ARBA00002284"/>
    </source>
</evidence>
<gene>
    <name evidence="21" type="primary">ribA</name>
    <name evidence="19" type="synonym">ribBA</name>
    <name evidence="21" type="ORF">SH1V18_45060</name>
</gene>
<evidence type="ECO:0000256" key="2">
    <source>
        <dbReference type="ARBA" id="ARBA00001936"/>
    </source>
</evidence>
<keyword evidence="8 19" id="KW-0479">Metal-binding</keyword>
<dbReference type="GO" id="GO:0005525">
    <property type="term" value="F:GTP binding"/>
    <property type="evidence" value="ECO:0007669"/>
    <property type="project" value="UniProtKB-KW"/>
</dbReference>
<evidence type="ECO:0000256" key="17">
    <source>
        <dbReference type="ARBA" id="ARBA00043932"/>
    </source>
</evidence>
<name>A0A9W6DG82_9FIRM</name>
<feature type="binding site" evidence="19">
    <location>
        <position position="28"/>
    </location>
    <ligand>
        <name>Mg(2+)</name>
        <dbReference type="ChEBI" id="CHEBI:18420"/>
        <label>2</label>
    </ligand>
</feature>
<feature type="binding site" evidence="19">
    <location>
        <position position="269"/>
    </location>
    <ligand>
        <name>Zn(2+)</name>
        <dbReference type="ChEBI" id="CHEBI:29105"/>
        <note>catalytic</note>
    </ligand>
</feature>
<protein>
    <recommendedName>
        <fullName evidence="19">Riboflavin biosynthesis protein RibBA</fullName>
    </recommendedName>
    <domain>
        <recommendedName>
            <fullName evidence="19">3,4-dihydroxy-2-butanone 4-phosphate synthase</fullName>
            <shortName evidence="19">DHBP synthase</shortName>
            <ecNumber evidence="19">4.1.99.12</ecNumber>
        </recommendedName>
    </domain>
    <domain>
        <recommendedName>
            <fullName evidence="19">GTP cyclohydrolase-2</fullName>
            <ecNumber evidence="19">3.5.4.25</ecNumber>
        </recommendedName>
        <alternativeName>
            <fullName evidence="19">GTP cyclohydrolase II</fullName>
        </alternativeName>
    </domain>
</protein>
<feature type="domain" description="GTP cyclohydrolase II" evidence="20">
    <location>
        <begin position="207"/>
        <end position="372"/>
    </location>
</feature>
<comment type="cofactor">
    <cofactor evidence="19">
        <name>Zn(2+)</name>
        <dbReference type="ChEBI" id="CHEBI:29105"/>
    </cofactor>
    <text evidence="19">Binds 1 zinc ion per subunit.</text>
</comment>
<comment type="similarity">
    <text evidence="6 19">In the N-terminal section; belongs to the DHBP synthase family.</text>
</comment>
<organism evidence="21 22">
    <name type="scientific">Vallitalea longa</name>
    <dbReference type="NCBI Taxonomy" id="2936439"/>
    <lineage>
        <taxon>Bacteria</taxon>
        <taxon>Bacillati</taxon>
        <taxon>Bacillota</taxon>
        <taxon>Clostridia</taxon>
        <taxon>Lachnospirales</taxon>
        <taxon>Vallitaleaceae</taxon>
        <taxon>Vallitalea</taxon>
    </lineage>
</organism>
<feature type="active site" description="Proton acceptor; for GTP cyclohydrolase activity" evidence="19">
    <location>
        <position position="328"/>
    </location>
</feature>
<keyword evidence="16 19" id="KW-0511">Multifunctional enzyme</keyword>
<comment type="cofactor">
    <cofactor evidence="19">
        <name>Mg(2+)</name>
        <dbReference type="ChEBI" id="CHEBI:18420"/>
    </cofactor>
    <cofactor evidence="19">
        <name>Mn(2+)</name>
        <dbReference type="ChEBI" id="CHEBI:29035"/>
    </cofactor>
    <text evidence="19">Binds 2 divalent metal cations per subunit. Magnesium or manganese.</text>
</comment>
<comment type="function">
    <text evidence="17 19">Catalyzes the conversion of GTP to 2,5-diamino-6-ribosylamino-4(3H)-pyrimidinone 5'-phosphate (DARP), formate and pyrophosphate.</text>
</comment>
<comment type="catalytic activity">
    <reaction evidence="1 19">
        <text>D-ribulose 5-phosphate = (2S)-2-hydroxy-3-oxobutyl phosphate + formate + H(+)</text>
        <dbReference type="Rhea" id="RHEA:18457"/>
        <dbReference type="ChEBI" id="CHEBI:15378"/>
        <dbReference type="ChEBI" id="CHEBI:15740"/>
        <dbReference type="ChEBI" id="CHEBI:58121"/>
        <dbReference type="ChEBI" id="CHEBI:58830"/>
        <dbReference type="EC" id="4.1.99.12"/>
    </reaction>
</comment>
<evidence type="ECO:0000256" key="4">
    <source>
        <dbReference type="ARBA" id="ARBA00004853"/>
    </source>
</evidence>
<evidence type="ECO:0000256" key="6">
    <source>
        <dbReference type="ARBA" id="ARBA00005520"/>
    </source>
</evidence>
<evidence type="ECO:0000313" key="22">
    <source>
        <dbReference type="Proteomes" id="UP001144256"/>
    </source>
</evidence>
<dbReference type="SUPFAM" id="SSF55821">
    <property type="entry name" value="YrdC/RibB"/>
    <property type="match status" value="1"/>
</dbReference>
<dbReference type="GO" id="GO:0009231">
    <property type="term" value="P:riboflavin biosynthetic process"/>
    <property type="evidence" value="ECO:0007669"/>
    <property type="project" value="UniProtKB-UniRule"/>
</dbReference>
<keyword evidence="12 19" id="KW-0460">Magnesium</keyword>
<feature type="site" description="Essential for DHBP synthase activity" evidence="19">
    <location>
        <position position="163"/>
    </location>
</feature>
<dbReference type="EC" id="3.5.4.25" evidence="19"/>
<dbReference type="Gene3D" id="3.40.50.10990">
    <property type="entry name" value="GTP cyclohydrolase II"/>
    <property type="match status" value="1"/>
</dbReference>
<feature type="region of interest" description="GTP cyclohydrolase II" evidence="19">
    <location>
        <begin position="201"/>
        <end position="400"/>
    </location>
</feature>
<evidence type="ECO:0000256" key="9">
    <source>
        <dbReference type="ARBA" id="ARBA00022741"/>
    </source>
</evidence>
<dbReference type="PIRSF" id="PIRSF001259">
    <property type="entry name" value="RibA"/>
    <property type="match status" value="1"/>
</dbReference>
<comment type="function">
    <text evidence="3 19">Catalyzes the conversion of D-ribulose 5-phosphate to formate and 3,4-dihydroxy-2-butanone 4-phosphate.</text>
</comment>
<feature type="binding site" evidence="19">
    <location>
        <begin position="27"/>
        <end position="28"/>
    </location>
    <ligand>
        <name>D-ribulose 5-phosphate</name>
        <dbReference type="ChEBI" id="CHEBI:58121"/>
    </ligand>
</feature>
<evidence type="ECO:0000256" key="14">
    <source>
        <dbReference type="ARBA" id="ARBA00023211"/>
    </source>
</evidence>
<dbReference type="NCBIfam" id="NF006803">
    <property type="entry name" value="PRK09311.1"/>
    <property type="match status" value="1"/>
</dbReference>
<comment type="pathway">
    <text evidence="5 19">Cofactor biosynthesis; riboflavin biosynthesis; 2-hydroxy-3-oxobutyl phosphate from D-ribulose 5-phosphate: step 1/1.</text>
</comment>
<keyword evidence="10 19" id="KW-0378">Hydrolase</keyword>
<dbReference type="Pfam" id="PF00925">
    <property type="entry name" value="GTP_cyclohydro2"/>
    <property type="match status" value="1"/>
</dbReference>
<comment type="caution">
    <text evidence="21">The sequence shown here is derived from an EMBL/GenBank/DDBJ whole genome shotgun (WGS) entry which is preliminary data.</text>
</comment>
<feature type="binding site" evidence="19">
    <location>
        <begin position="139"/>
        <end position="143"/>
    </location>
    <ligand>
        <name>D-ribulose 5-phosphate</name>
        <dbReference type="ChEBI" id="CHEBI:58121"/>
    </ligand>
</feature>
<dbReference type="Gene3D" id="3.90.870.10">
    <property type="entry name" value="DHBP synthase"/>
    <property type="match status" value="1"/>
</dbReference>
<evidence type="ECO:0000256" key="10">
    <source>
        <dbReference type="ARBA" id="ARBA00022801"/>
    </source>
</evidence>
<evidence type="ECO:0000256" key="7">
    <source>
        <dbReference type="ARBA" id="ARBA00022619"/>
    </source>
</evidence>
<evidence type="ECO:0000256" key="15">
    <source>
        <dbReference type="ARBA" id="ARBA00023239"/>
    </source>
</evidence>
<feature type="binding site" evidence="19">
    <location>
        <position position="32"/>
    </location>
    <ligand>
        <name>D-ribulose 5-phosphate</name>
        <dbReference type="ChEBI" id="CHEBI:58121"/>
    </ligand>
</feature>
<dbReference type="NCBIfam" id="TIGR00506">
    <property type="entry name" value="ribB"/>
    <property type="match status" value="1"/>
</dbReference>
<dbReference type="PANTHER" id="PTHR21327:SF18">
    <property type="entry name" value="3,4-DIHYDROXY-2-BUTANONE 4-PHOSPHATE SYNTHASE"/>
    <property type="match status" value="1"/>
</dbReference>
<comment type="cofactor">
    <cofactor evidence="2">
        <name>Mn(2+)</name>
        <dbReference type="ChEBI" id="CHEBI:29035"/>
    </cofactor>
</comment>
<dbReference type="InterPro" id="IPR000926">
    <property type="entry name" value="RibA"/>
</dbReference>
<evidence type="ECO:0000256" key="16">
    <source>
        <dbReference type="ARBA" id="ARBA00023268"/>
    </source>
</evidence>
<comment type="catalytic activity">
    <reaction evidence="18 19">
        <text>GTP + 4 H2O = 2,5-diamino-6-hydroxy-4-(5-phosphoribosylamino)-pyrimidine + formate + 2 phosphate + 3 H(+)</text>
        <dbReference type="Rhea" id="RHEA:23704"/>
        <dbReference type="ChEBI" id="CHEBI:15377"/>
        <dbReference type="ChEBI" id="CHEBI:15378"/>
        <dbReference type="ChEBI" id="CHEBI:15740"/>
        <dbReference type="ChEBI" id="CHEBI:37565"/>
        <dbReference type="ChEBI" id="CHEBI:43474"/>
        <dbReference type="ChEBI" id="CHEBI:58614"/>
        <dbReference type="EC" id="3.5.4.25"/>
    </reaction>
</comment>
<dbReference type="AlphaFoldDB" id="A0A9W6DG82"/>
<dbReference type="GO" id="GO:0005829">
    <property type="term" value="C:cytosol"/>
    <property type="evidence" value="ECO:0007669"/>
    <property type="project" value="TreeGrafter"/>
</dbReference>
<keyword evidence="14 19" id="KW-0464">Manganese</keyword>
<feature type="binding site" evidence="19">
    <location>
        <position position="356"/>
    </location>
    <ligand>
        <name>GTP</name>
        <dbReference type="ChEBI" id="CHEBI:37565"/>
    </ligand>
</feature>
<dbReference type="FunFam" id="3.90.870.10:FF:000001">
    <property type="entry name" value="Riboflavin biosynthesis protein RibBA"/>
    <property type="match status" value="1"/>
</dbReference>
<dbReference type="GO" id="GO:0008270">
    <property type="term" value="F:zinc ion binding"/>
    <property type="evidence" value="ECO:0007669"/>
    <property type="project" value="UniProtKB-UniRule"/>
</dbReference>
<comment type="pathway">
    <text evidence="4 19">Cofactor biosynthesis; riboflavin biosynthesis; 5-amino-6-(D-ribitylamino)uracil from GTP: step 1/4.</text>
</comment>
<dbReference type="InterPro" id="IPR036144">
    <property type="entry name" value="RibA-like_sf"/>
</dbReference>
<evidence type="ECO:0000313" key="21">
    <source>
        <dbReference type="EMBL" id="GKX32026.1"/>
    </source>
</evidence>
<dbReference type="InterPro" id="IPR032677">
    <property type="entry name" value="GTP_cyclohydro_II"/>
</dbReference>
<dbReference type="GO" id="GO:0008686">
    <property type="term" value="F:3,4-dihydroxy-2-butanone-4-phosphate synthase activity"/>
    <property type="evidence" value="ECO:0007669"/>
    <property type="project" value="UniProtKB-UniRule"/>
</dbReference>
<feature type="binding site" evidence="19">
    <location>
        <position position="272"/>
    </location>
    <ligand>
        <name>GTP</name>
        <dbReference type="ChEBI" id="CHEBI:37565"/>
    </ligand>
</feature>
<feature type="binding site" evidence="19">
    <location>
        <position position="351"/>
    </location>
    <ligand>
        <name>GTP</name>
        <dbReference type="ChEBI" id="CHEBI:37565"/>
    </ligand>
</feature>
<reference evidence="21" key="1">
    <citation type="submission" date="2022-06" db="EMBL/GenBank/DDBJ databases">
        <title>Vallitalea longa sp. nov., an anaerobic bacterium isolated from marine sediment.</title>
        <authorList>
            <person name="Hirano S."/>
            <person name="Terahara T."/>
            <person name="Mori K."/>
            <person name="Hamada M."/>
            <person name="Matsumoto R."/>
            <person name="Kobayashi T."/>
        </authorList>
    </citation>
    <scope>NUCLEOTIDE SEQUENCE</scope>
    <source>
        <strain evidence="21">SH18-1</strain>
    </source>
</reference>
<keyword evidence="22" id="KW-1185">Reference proteome</keyword>
<dbReference type="FunFam" id="3.40.50.10990:FF:000001">
    <property type="entry name" value="Riboflavin biosynthesis protein RibBA"/>
    <property type="match status" value="1"/>
</dbReference>
<evidence type="ECO:0000256" key="11">
    <source>
        <dbReference type="ARBA" id="ARBA00022833"/>
    </source>
</evidence>
<feature type="active site" description="Nucleophile; for GTP cyclohydrolase activity" evidence="19">
    <location>
        <position position="330"/>
    </location>
</feature>
<keyword evidence="13 19" id="KW-0342">GTP-binding</keyword>
<feature type="site" description="Essential for DHBP synthase activity" evidence="19">
    <location>
        <position position="125"/>
    </location>
</feature>
<evidence type="ECO:0000256" key="19">
    <source>
        <dbReference type="HAMAP-Rule" id="MF_01283"/>
    </source>
</evidence>
<comment type="similarity">
    <text evidence="19">In the C-terminal section; belongs to the GTP cyclohydrolase II family.</text>
</comment>
<dbReference type="NCBIfam" id="TIGR00505">
    <property type="entry name" value="ribA"/>
    <property type="match status" value="1"/>
</dbReference>
<feature type="binding site" evidence="19">
    <location>
        <position position="316"/>
    </location>
    <ligand>
        <name>GTP</name>
        <dbReference type="ChEBI" id="CHEBI:37565"/>
    </ligand>
</feature>
<feature type="binding site" evidence="19">
    <location>
        <position position="256"/>
    </location>
    <ligand>
        <name>Zn(2+)</name>
        <dbReference type="ChEBI" id="CHEBI:29105"/>
        <note>catalytic</note>
    </ligand>
</feature>
<dbReference type="GO" id="GO:0003935">
    <property type="term" value="F:GTP cyclohydrolase II activity"/>
    <property type="evidence" value="ECO:0007669"/>
    <property type="project" value="UniProtKB-UniRule"/>
</dbReference>
<feature type="region of interest" description="DHBP synthase" evidence="19">
    <location>
        <begin position="1"/>
        <end position="200"/>
    </location>
</feature>
<keyword evidence="11 19" id="KW-0862">Zinc</keyword>
<sequence>MKFNTIEEAISDIKKGKMIIVVDDENRENEGDLLIAAEKITPEAMNFMIKNARGIVCVPMLEERLNELNIPLMVSKNTDSKKTAFTVSVDYCETTTGVSAYERCETVNKLVDKNITGDKFTRPGHIYPLIARKGGVLKRAGHTEAAVDMTKLADMYPAGVICEIVNEDGTMARLPELMKYASKHNLKIISIEDLIKYRKKHEKIIERKASAKLPTKYGMFELYGYVNKIDNEEHIALVKGKVDDGEPTLVRIHSECLTGDVLGSTKCDCGDQLHEAMRRIGQEEKGAIIYMRQEGRGIGLINKIKAYSLQDKGMDTVEANLALGFKEDLREYSVSAQILQDLGISKVKLMTNNPEKVEGIEKYDVDVVERVPIEIGYNKDNQYYLEIKKEKMGHILSLTR</sequence>
<dbReference type="EMBL" id="BRLB01000025">
    <property type="protein sequence ID" value="GKX32026.1"/>
    <property type="molecule type" value="Genomic_DNA"/>
</dbReference>
<dbReference type="PANTHER" id="PTHR21327">
    <property type="entry name" value="GTP CYCLOHYDROLASE II-RELATED"/>
    <property type="match status" value="1"/>
</dbReference>
<dbReference type="InterPro" id="IPR016299">
    <property type="entry name" value="Riboflavin_synth_RibBA"/>
</dbReference>
<dbReference type="RefSeq" id="WP_330680829.1">
    <property type="nucleotide sequence ID" value="NZ_BRLB01000025.1"/>
</dbReference>
<dbReference type="SUPFAM" id="SSF142695">
    <property type="entry name" value="RibA-like"/>
    <property type="match status" value="1"/>
</dbReference>
<dbReference type="GO" id="GO:0030145">
    <property type="term" value="F:manganese ion binding"/>
    <property type="evidence" value="ECO:0007669"/>
    <property type="project" value="UniProtKB-UniRule"/>
</dbReference>
<dbReference type="Pfam" id="PF00926">
    <property type="entry name" value="DHBP_synthase"/>
    <property type="match status" value="1"/>
</dbReference>
<evidence type="ECO:0000256" key="13">
    <source>
        <dbReference type="ARBA" id="ARBA00023134"/>
    </source>
</evidence>
<feature type="binding site" evidence="19">
    <location>
        <begin position="251"/>
        <end position="255"/>
    </location>
    <ligand>
        <name>GTP</name>
        <dbReference type="ChEBI" id="CHEBI:37565"/>
    </ligand>
</feature>
<dbReference type="EC" id="4.1.99.12" evidence="19"/>
<keyword evidence="7 19" id="KW-0686">Riboflavin biosynthesis</keyword>
<dbReference type="NCBIfam" id="NF001591">
    <property type="entry name" value="PRK00393.1"/>
    <property type="match status" value="1"/>
</dbReference>
<evidence type="ECO:0000256" key="12">
    <source>
        <dbReference type="ARBA" id="ARBA00022842"/>
    </source>
</evidence>
<dbReference type="InterPro" id="IPR000422">
    <property type="entry name" value="DHBP_synthase_RibB"/>
</dbReference>